<dbReference type="PANTHER" id="PTHR30329:SF21">
    <property type="entry name" value="LIPOPROTEIN YIAD-RELATED"/>
    <property type="match status" value="1"/>
</dbReference>
<sequence length="374" mass="42719">MNNNYFNIKSKFIYLWLLYCCSFLSNNVQSQNLFANADFEAINNCTEYHQDCSSEAWFYLKPSLTPLIDARAVPKPFSGKDLLIVPVENVFKPVKARSYVYTMFCCPLQKGKNYKLSFYINTGGKSFYGIDFYMRSKEFTSDNFSVDTIKPSIHIDKDDIINEFNGWNYVETVYKATGTEKFCLVGNLQPTAFEFSSFQRMNKGGDVFYFIDDIAFTAFIKEPLCKNFQQNVQLLFAQNLRHTEKVLVEPLPTILKDTITISAVFFEIDKAILKPSFKLKLDSLAKQLEGRNIQFIEVEGHTDATGSLQRNTILSQQRATSVQQYLVAKLPSFVNKISAQGFADTVPVADNTSTIGKAKNRRVQIIISYLLPYN</sequence>
<dbReference type="EMBL" id="JBHSCZ010000004">
    <property type="protein sequence ID" value="MFC4263766.1"/>
    <property type="molecule type" value="Genomic_DNA"/>
</dbReference>
<keyword evidence="5" id="KW-0732">Signal</keyword>
<protein>
    <submittedName>
        <fullName evidence="7">OmpA family protein</fullName>
    </submittedName>
</protein>
<gene>
    <name evidence="7" type="ORF">ACFOWM_12795</name>
</gene>
<evidence type="ECO:0000256" key="2">
    <source>
        <dbReference type="ARBA" id="ARBA00023136"/>
    </source>
</evidence>
<dbReference type="Gene3D" id="3.30.1330.60">
    <property type="entry name" value="OmpA-like domain"/>
    <property type="match status" value="1"/>
</dbReference>
<dbReference type="PROSITE" id="PS51123">
    <property type="entry name" value="OMPA_2"/>
    <property type="match status" value="1"/>
</dbReference>
<keyword evidence="2 4" id="KW-0472">Membrane</keyword>
<dbReference type="Pfam" id="PF00691">
    <property type="entry name" value="OmpA"/>
    <property type="match status" value="1"/>
</dbReference>
<evidence type="ECO:0000313" key="8">
    <source>
        <dbReference type="Proteomes" id="UP001595907"/>
    </source>
</evidence>
<dbReference type="InterPro" id="IPR006665">
    <property type="entry name" value="OmpA-like"/>
</dbReference>
<dbReference type="PRINTS" id="PR01021">
    <property type="entry name" value="OMPADOMAIN"/>
</dbReference>
<organism evidence="7 8">
    <name type="scientific">Ferruginibacter yonginensis</name>
    <dbReference type="NCBI Taxonomy" id="1310416"/>
    <lineage>
        <taxon>Bacteria</taxon>
        <taxon>Pseudomonadati</taxon>
        <taxon>Bacteroidota</taxon>
        <taxon>Chitinophagia</taxon>
        <taxon>Chitinophagales</taxon>
        <taxon>Chitinophagaceae</taxon>
        <taxon>Ferruginibacter</taxon>
    </lineage>
</organism>
<evidence type="ECO:0000256" key="5">
    <source>
        <dbReference type="SAM" id="SignalP"/>
    </source>
</evidence>
<name>A0ABV8QU00_9BACT</name>
<feature type="chain" id="PRO_5045613335" evidence="5">
    <location>
        <begin position="31"/>
        <end position="374"/>
    </location>
</feature>
<feature type="signal peptide" evidence="5">
    <location>
        <begin position="1"/>
        <end position="30"/>
    </location>
</feature>
<keyword evidence="8" id="KW-1185">Reference proteome</keyword>
<keyword evidence="3" id="KW-0998">Cell outer membrane</keyword>
<dbReference type="InterPro" id="IPR006664">
    <property type="entry name" value="OMP_bac"/>
</dbReference>
<dbReference type="Gene3D" id="2.60.120.260">
    <property type="entry name" value="Galactose-binding domain-like"/>
    <property type="match status" value="1"/>
</dbReference>
<evidence type="ECO:0000256" key="3">
    <source>
        <dbReference type="ARBA" id="ARBA00023237"/>
    </source>
</evidence>
<evidence type="ECO:0000259" key="6">
    <source>
        <dbReference type="PROSITE" id="PS51123"/>
    </source>
</evidence>
<comment type="caution">
    <text evidence="7">The sequence shown here is derived from an EMBL/GenBank/DDBJ whole genome shotgun (WGS) entry which is preliminary data.</text>
</comment>
<dbReference type="RefSeq" id="WP_379710767.1">
    <property type="nucleotide sequence ID" value="NZ_JBHSCZ010000004.1"/>
</dbReference>
<evidence type="ECO:0000313" key="7">
    <source>
        <dbReference type="EMBL" id="MFC4263766.1"/>
    </source>
</evidence>
<evidence type="ECO:0000256" key="1">
    <source>
        <dbReference type="ARBA" id="ARBA00004442"/>
    </source>
</evidence>
<dbReference type="SUPFAM" id="SSF103088">
    <property type="entry name" value="OmpA-like"/>
    <property type="match status" value="1"/>
</dbReference>
<feature type="domain" description="OmpA-like" evidence="6">
    <location>
        <begin position="253"/>
        <end position="371"/>
    </location>
</feature>
<dbReference type="CDD" id="cd07185">
    <property type="entry name" value="OmpA_C-like"/>
    <property type="match status" value="1"/>
</dbReference>
<dbReference type="Proteomes" id="UP001595907">
    <property type="component" value="Unassembled WGS sequence"/>
</dbReference>
<comment type="subcellular location">
    <subcellularLocation>
        <location evidence="1">Cell outer membrane</location>
    </subcellularLocation>
</comment>
<accession>A0ABV8QU00</accession>
<dbReference type="InterPro" id="IPR050330">
    <property type="entry name" value="Bact_OuterMem_StrucFunc"/>
</dbReference>
<evidence type="ECO:0000256" key="4">
    <source>
        <dbReference type="PROSITE-ProRule" id="PRU00473"/>
    </source>
</evidence>
<proteinExistence type="predicted"/>
<reference evidence="8" key="1">
    <citation type="journal article" date="2019" name="Int. J. Syst. Evol. Microbiol.">
        <title>The Global Catalogue of Microorganisms (GCM) 10K type strain sequencing project: providing services to taxonomists for standard genome sequencing and annotation.</title>
        <authorList>
            <consortium name="The Broad Institute Genomics Platform"/>
            <consortium name="The Broad Institute Genome Sequencing Center for Infectious Disease"/>
            <person name="Wu L."/>
            <person name="Ma J."/>
        </authorList>
    </citation>
    <scope>NUCLEOTIDE SEQUENCE [LARGE SCALE GENOMIC DNA]</scope>
    <source>
        <strain evidence="8">CECT 8289</strain>
    </source>
</reference>
<dbReference type="InterPro" id="IPR036737">
    <property type="entry name" value="OmpA-like_sf"/>
</dbReference>
<dbReference type="PANTHER" id="PTHR30329">
    <property type="entry name" value="STATOR ELEMENT OF FLAGELLAR MOTOR COMPLEX"/>
    <property type="match status" value="1"/>
</dbReference>